<protein>
    <submittedName>
        <fullName evidence="2">Uncharacterized protein</fullName>
    </submittedName>
</protein>
<dbReference type="EMBL" id="CABPSR010000036">
    <property type="protein sequence ID" value="VVE85812.1"/>
    <property type="molecule type" value="Genomic_DNA"/>
</dbReference>
<organism evidence="2 3">
    <name type="scientific">Pandoraea sputorum</name>
    <dbReference type="NCBI Taxonomy" id="93222"/>
    <lineage>
        <taxon>Bacteria</taxon>
        <taxon>Pseudomonadati</taxon>
        <taxon>Pseudomonadota</taxon>
        <taxon>Betaproteobacteria</taxon>
        <taxon>Burkholderiales</taxon>
        <taxon>Burkholderiaceae</taxon>
        <taxon>Pandoraea</taxon>
    </lineage>
</organism>
<keyword evidence="1" id="KW-0472">Membrane</keyword>
<reference evidence="2 3" key="1">
    <citation type="submission" date="2019-08" db="EMBL/GenBank/DDBJ databases">
        <authorList>
            <person name="Peeters C."/>
        </authorList>
    </citation>
    <scope>NUCLEOTIDE SEQUENCE [LARGE SCALE GENOMIC DNA]</scope>
    <source>
        <strain evidence="2 3">LMG 31121</strain>
    </source>
</reference>
<dbReference type="RefSeq" id="WP_150811489.1">
    <property type="nucleotide sequence ID" value="NZ_CABPSR010000036.1"/>
</dbReference>
<evidence type="ECO:0000313" key="2">
    <source>
        <dbReference type="EMBL" id="VVE85812.1"/>
    </source>
</evidence>
<name>A0A5E5BL14_9BURK</name>
<feature type="transmembrane region" description="Helical" evidence="1">
    <location>
        <begin position="20"/>
        <end position="39"/>
    </location>
</feature>
<proteinExistence type="predicted"/>
<accession>A0A5E5BL14</accession>
<dbReference type="AlphaFoldDB" id="A0A5E5BL14"/>
<feature type="transmembrane region" description="Helical" evidence="1">
    <location>
        <begin position="45"/>
        <end position="67"/>
    </location>
</feature>
<gene>
    <name evidence="2" type="ORF">PSP31121_05443</name>
</gene>
<keyword evidence="1" id="KW-1133">Transmembrane helix</keyword>
<evidence type="ECO:0000256" key="1">
    <source>
        <dbReference type="SAM" id="Phobius"/>
    </source>
</evidence>
<dbReference type="Proteomes" id="UP000335538">
    <property type="component" value="Unassembled WGS sequence"/>
</dbReference>
<evidence type="ECO:0000313" key="3">
    <source>
        <dbReference type="Proteomes" id="UP000335538"/>
    </source>
</evidence>
<sequence>MKQTITVSKTLRRMIFHVELLVSIATPIVFFVECWVFSLTQLKSVVSTAIISMLTTLVINCVLSIMLPRWMYWFASASDEGRQVSGNAKTYHNVEDVEKNRGAQ</sequence>
<keyword evidence="1" id="KW-0812">Transmembrane</keyword>